<evidence type="ECO:0000256" key="4">
    <source>
        <dbReference type="ARBA" id="ARBA00022536"/>
    </source>
</evidence>
<sequence>MVYVDLDVFILNYQLVPLVADFAILQLYLCRRKQMILIFFLLFLSSFCSADDQLTQANPLTHGDMLISESGDFALGFFSPTSSNNSFYLGIWYHSLPGPRTVVWIANRDSPIINPSSMMLKVTNNSRMVLSDSEGRIIWMAGSNVTSGAAGAYAVLLNSGNFVLCSLGDQDIWLSFDHPTDTVLPNMRFLVSYKAQIVTRLVAWKGPDDPSSGDFSCSGDPRSPDLQLVTLNKARLYCRIIVWDGVSVSGRTLLTNNSSTLYQTVVNSGDEFSYTFAVSNNSPFMRIMLDYTGKLKALGWDNHSMSWTVINEHPNSACDLYASCGPFGYCDFTKAIPTCQCFDGFEPVDSSNSFKGCQRTQALKCRKQNHFTSFPGMKVPDMFLHIRNRNLDDCAAECINNCSCTAYAYANLSSGGAMADPSRCLVWSGELIDAQKRTVGENLYLRLANPVDKKTSPVKIVLPIISCLLLLACIVFVWMYKYRGKWGKKKNQKKLMLGYISTSNSLEGNNTEFPCFSYEDILSATKFFADSSLLGRGGFGKVYKGTLEGGNEVAVKRLSKSSGQGIVEFKNEVVLIAKLQHKNLVRLLGCCIHEDEKLLIYEYLANKSLDAFLFDHARKHVLDWLTWFKIIKGIARGLLYLHQDSRLTVIHKDLKASNILLDIEMTPKISDFGMARIFGANQNHANTTRVVGTYGYMSPEYAMGGAFSVKSDIYSFGVLLLEIVSGMKISSPQLNMEFCSLISYAWRLWEDGKATELVDSFIAASCPLHEVVRCIHVGLLCVQDHPNDRPLMSSVMFMLENESAVLAPPKHPVYFALGNYEGEEAREGMSSANEMSMTTLKGR</sequence>
<reference evidence="21 22" key="1">
    <citation type="submission" date="2018-05" db="EMBL/GenBank/DDBJ databases">
        <authorList>
            <person name="Thind KAUR A."/>
        </authorList>
    </citation>
    <scope>NUCLEOTIDE SEQUENCE [LARGE SCALE GENOMIC DNA]</scope>
</reference>
<dbReference type="SMART" id="SM00220">
    <property type="entry name" value="S_TKc"/>
    <property type="match status" value="1"/>
</dbReference>
<comment type="subcellular location">
    <subcellularLocation>
        <location evidence="1">Cell membrane</location>
        <topology evidence="1">Single-pass type I membrane protein</topology>
    </subcellularLocation>
</comment>
<accession>A0A7H4LPY7</accession>
<keyword evidence="9 15" id="KW-0067">ATP-binding</keyword>
<evidence type="ECO:0000256" key="3">
    <source>
        <dbReference type="ARBA" id="ARBA00022527"/>
    </source>
</evidence>
<evidence type="ECO:0000256" key="16">
    <source>
        <dbReference type="PROSITE-ProRule" id="PRU10141"/>
    </source>
</evidence>
<evidence type="ECO:0000259" key="18">
    <source>
        <dbReference type="PROSITE" id="PS50011"/>
    </source>
</evidence>
<dbReference type="PIRSF" id="PIRSF000641">
    <property type="entry name" value="SRK"/>
    <property type="match status" value="1"/>
</dbReference>
<dbReference type="AlphaFoldDB" id="A0A7H4LPY7"/>
<keyword evidence="7 15" id="KW-0547">Nucleotide-binding</keyword>
<evidence type="ECO:0000256" key="9">
    <source>
        <dbReference type="ARBA" id="ARBA00022840"/>
    </source>
</evidence>
<dbReference type="CDD" id="cd00028">
    <property type="entry name" value="B_lectin"/>
    <property type="match status" value="1"/>
</dbReference>
<comment type="catalytic activity">
    <reaction evidence="14 15">
        <text>L-seryl-[protein] + ATP = O-phospho-L-seryl-[protein] + ADP + H(+)</text>
        <dbReference type="Rhea" id="RHEA:17989"/>
        <dbReference type="Rhea" id="RHEA-COMP:9863"/>
        <dbReference type="Rhea" id="RHEA-COMP:11604"/>
        <dbReference type="ChEBI" id="CHEBI:15378"/>
        <dbReference type="ChEBI" id="CHEBI:29999"/>
        <dbReference type="ChEBI" id="CHEBI:30616"/>
        <dbReference type="ChEBI" id="CHEBI:83421"/>
        <dbReference type="ChEBI" id="CHEBI:456216"/>
        <dbReference type="EC" id="2.7.11.1"/>
    </reaction>
</comment>
<evidence type="ECO:0000256" key="8">
    <source>
        <dbReference type="ARBA" id="ARBA00022777"/>
    </source>
</evidence>
<dbReference type="Pfam" id="PF07714">
    <property type="entry name" value="PK_Tyr_Ser-Thr"/>
    <property type="match status" value="1"/>
</dbReference>
<dbReference type="GO" id="GO:0048544">
    <property type="term" value="P:recognition of pollen"/>
    <property type="evidence" value="ECO:0007669"/>
    <property type="project" value="InterPro"/>
</dbReference>
<dbReference type="CDD" id="cd14066">
    <property type="entry name" value="STKc_IRAK"/>
    <property type="match status" value="1"/>
</dbReference>
<evidence type="ECO:0000256" key="12">
    <source>
        <dbReference type="ARBA" id="ARBA00023180"/>
    </source>
</evidence>
<evidence type="ECO:0000256" key="10">
    <source>
        <dbReference type="ARBA" id="ARBA00023157"/>
    </source>
</evidence>
<keyword evidence="8 15" id="KW-0418">Kinase</keyword>
<evidence type="ECO:0000256" key="11">
    <source>
        <dbReference type="ARBA" id="ARBA00023170"/>
    </source>
</evidence>
<evidence type="ECO:0000256" key="6">
    <source>
        <dbReference type="ARBA" id="ARBA00022729"/>
    </source>
</evidence>
<dbReference type="EMBL" id="LS480641">
    <property type="protein sequence ID" value="SPT20676.1"/>
    <property type="molecule type" value="Genomic_DNA"/>
</dbReference>
<evidence type="ECO:0000256" key="7">
    <source>
        <dbReference type="ARBA" id="ARBA00022741"/>
    </source>
</evidence>
<dbReference type="SUPFAM" id="SSF51110">
    <property type="entry name" value="alpha-D-mannose-specific plant lectins"/>
    <property type="match status" value="1"/>
</dbReference>
<keyword evidence="17" id="KW-0812">Transmembrane</keyword>
<dbReference type="FunFam" id="3.30.200.20:FF:000402">
    <property type="entry name" value="Serine/threonine-protein kinase"/>
    <property type="match status" value="1"/>
</dbReference>
<dbReference type="PROSITE" id="PS50011">
    <property type="entry name" value="PROTEIN_KINASE_DOM"/>
    <property type="match status" value="1"/>
</dbReference>
<dbReference type="InterPro" id="IPR001480">
    <property type="entry name" value="Bulb-type_lectin_dom"/>
</dbReference>
<dbReference type="InterPro" id="IPR001245">
    <property type="entry name" value="Ser-Thr/Tyr_kinase_cat_dom"/>
</dbReference>
<dbReference type="Proteomes" id="UP000280104">
    <property type="component" value="Chromosome II"/>
</dbReference>
<organism evidence="21 22">
    <name type="scientific">Triticum aestivum</name>
    <name type="common">Wheat</name>
    <dbReference type="NCBI Taxonomy" id="4565"/>
    <lineage>
        <taxon>Eukaryota</taxon>
        <taxon>Viridiplantae</taxon>
        <taxon>Streptophyta</taxon>
        <taxon>Embryophyta</taxon>
        <taxon>Tracheophyta</taxon>
        <taxon>Spermatophyta</taxon>
        <taxon>Magnoliopsida</taxon>
        <taxon>Liliopsida</taxon>
        <taxon>Poales</taxon>
        <taxon>Poaceae</taxon>
        <taxon>BOP clade</taxon>
        <taxon>Pooideae</taxon>
        <taxon>Triticodae</taxon>
        <taxon>Triticeae</taxon>
        <taxon>Triticinae</taxon>
        <taxon>Triticum</taxon>
    </lineage>
</organism>
<dbReference type="InterPro" id="IPR011009">
    <property type="entry name" value="Kinase-like_dom_sf"/>
</dbReference>
<feature type="transmembrane region" description="Helical" evidence="17">
    <location>
        <begin position="12"/>
        <end position="29"/>
    </location>
</feature>
<name>A0A7H4LPY7_WHEAT</name>
<dbReference type="FunFam" id="1.10.510.10:FF:000060">
    <property type="entry name" value="G-type lectin S-receptor-like serine/threonine-protein kinase"/>
    <property type="match status" value="1"/>
</dbReference>
<dbReference type="InterPro" id="IPR017441">
    <property type="entry name" value="Protein_kinase_ATP_BS"/>
</dbReference>
<feature type="domain" description="Bulb-type lectin" evidence="19">
    <location>
        <begin position="51"/>
        <end position="177"/>
    </location>
</feature>
<dbReference type="SMART" id="SM00108">
    <property type="entry name" value="B_lectin"/>
    <property type="match status" value="1"/>
</dbReference>
<dbReference type="InterPro" id="IPR024171">
    <property type="entry name" value="SRK-like_kinase"/>
</dbReference>
<feature type="transmembrane region" description="Helical" evidence="17">
    <location>
        <begin position="460"/>
        <end position="480"/>
    </location>
</feature>
<comment type="catalytic activity">
    <reaction evidence="13 15">
        <text>L-threonyl-[protein] + ATP = O-phospho-L-threonyl-[protein] + ADP + H(+)</text>
        <dbReference type="Rhea" id="RHEA:46608"/>
        <dbReference type="Rhea" id="RHEA-COMP:11060"/>
        <dbReference type="Rhea" id="RHEA-COMP:11605"/>
        <dbReference type="ChEBI" id="CHEBI:15378"/>
        <dbReference type="ChEBI" id="CHEBI:30013"/>
        <dbReference type="ChEBI" id="CHEBI:30616"/>
        <dbReference type="ChEBI" id="CHEBI:61977"/>
        <dbReference type="ChEBI" id="CHEBI:456216"/>
        <dbReference type="EC" id="2.7.11.1"/>
    </reaction>
</comment>
<dbReference type="InterPro" id="IPR000858">
    <property type="entry name" value="S_locus_glycoprot_dom"/>
</dbReference>
<dbReference type="Gene3D" id="3.30.200.20">
    <property type="entry name" value="Phosphorylase Kinase, domain 1"/>
    <property type="match status" value="1"/>
</dbReference>
<dbReference type="PROSITE" id="PS50927">
    <property type="entry name" value="BULB_LECTIN"/>
    <property type="match status" value="1"/>
</dbReference>
<feature type="binding site" evidence="16">
    <location>
        <position position="556"/>
    </location>
    <ligand>
        <name>ATP</name>
        <dbReference type="ChEBI" id="CHEBI:30616"/>
    </ligand>
</feature>
<evidence type="ECO:0000259" key="19">
    <source>
        <dbReference type="PROSITE" id="PS50927"/>
    </source>
</evidence>
<keyword evidence="17" id="KW-0472">Membrane</keyword>
<evidence type="ECO:0000313" key="22">
    <source>
        <dbReference type="Proteomes" id="UP000280104"/>
    </source>
</evidence>
<dbReference type="Gene3D" id="1.10.510.10">
    <property type="entry name" value="Transferase(Phosphotransferase) domain 1"/>
    <property type="match status" value="1"/>
</dbReference>
<dbReference type="FunFam" id="2.90.10.10:FF:000014">
    <property type="entry name" value="Serine/threonine-protein kinase"/>
    <property type="match status" value="1"/>
</dbReference>
<dbReference type="PROSITE" id="PS00107">
    <property type="entry name" value="PROTEIN_KINASE_ATP"/>
    <property type="match status" value="1"/>
</dbReference>
<gene>
    <name evidence="21" type="ORF">CAMPLR22A2D_LOCUS5309</name>
</gene>
<evidence type="ECO:0000256" key="5">
    <source>
        <dbReference type="ARBA" id="ARBA00022679"/>
    </source>
</evidence>
<keyword evidence="4" id="KW-0245">EGF-like domain</keyword>
<keyword evidence="5 15" id="KW-0808">Transferase</keyword>
<feature type="domain" description="Apple" evidence="20">
    <location>
        <begin position="365"/>
        <end position="448"/>
    </location>
</feature>
<dbReference type="EC" id="2.7.11.1" evidence="15"/>
<dbReference type="GO" id="GO:0004674">
    <property type="term" value="F:protein serine/threonine kinase activity"/>
    <property type="evidence" value="ECO:0007669"/>
    <property type="project" value="UniProtKB-KW"/>
</dbReference>
<keyword evidence="10" id="KW-1015">Disulfide bond</keyword>
<evidence type="ECO:0000256" key="13">
    <source>
        <dbReference type="ARBA" id="ARBA00047899"/>
    </source>
</evidence>
<evidence type="ECO:0000313" key="21">
    <source>
        <dbReference type="EMBL" id="SPT20676.1"/>
    </source>
</evidence>
<dbReference type="Pfam" id="PF00954">
    <property type="entry name" value="S_locus_glycop"/>
    <property type="match status" value="1"/>
</dbReference>
<evidence type="ECO:0000259" key="20">
    <source>
        <dbReference type="PROSITE" id="PS50948"/>
    </source>
</evidence>
<keyword evidence="3 15" id="KW-0723">Serine/threonine-protein kinase</keyword>
<dbReference type="Gene3D" id="2.90.10.10">
    <property type="entry name" value="Bulb-type lectin domain"/>
    <property type="match status" value="1"/>
</dbReference>
<keyword evidence="17" id="KW-1133">Transmembrane helix</keyword>
<keyword evidence="6" id="KW-0732">Signal</keyword>
<evidence type="ECO:0000256" key="14">
    <source>
        <dbReference type="ARBA" id="ARBA00048679"/>
    </source>
</evidence>
<dbReference type="PANTHER" id="PTHR27002:SF1045">
    <property type="entry name" value="RECEPTOR-LIKE SERINE_THREONINE-PROTEIN KINASE"/>
    <property type="match status" value="1"/>
</dbReference>
<dbReference type="GO" id="GO:0005524">
    <property type="term" value="F:ATP binding"/>
    <property type="evidence" value="ECO:0007669"/>
    <property type="project" value="UniProtKB-UniRule"/>
</dbReference>
<proteinExistence type="inferred from homology"/>
<dbReference type="Pfam" id="PF01453">
    <property type="entry name" value="B_lectin"/>
    <property type="match status" value="1"/>
</dbReference>
<dbReference type="InterPro" id="IPR008271">
    <property type="entry name" value="Ser/Thr_kinase_AS"/>
</dbReference>
<dbReference type="Pfam" id="PF08276">
    <property type="entry name" value="PAN_2"/>
    <property type="match status" value="1"/>
</dbReference>
<evidence type="ECO:0000256" key="2">
    <source>
        <dbReference type="ARBA" id="ARBA00022475"/>
    </source>
</evidence>
<dbReference type="SMART" id="SM00473">
    <property type="entry name" value="PAN_AP"/>
    <property type="match status" value="1"/>
</dbReference>
<dbReference type="InterPro" id="IPR000719">
    <property type="entry name" value="Prot_kinase_dom"/>
</dbReference>
<dbReference type="GO" id="GO:0051707">
    <property type="term" value="P:response to other organism"/>
    <property type="evidence" value="ECO:0007669"/>
    <property type="project" value="UniProtKB-ARBA"/>
</dbReference>
<keyword evidence="2" id="KW-1003">Cell membrane</keyword>
<evidence type="ECO:0000256" key="17">
    <source>
        <dbReference type="SAM" id="Phobius"/>
    </source>
</evidence>
<keyword evidence="11" id="KW-0675">Receptor</keyword>
<protein>
    <recommendedName>
        <fullName evidence="15">Receptor-like serine/threonine-protein kinase</fullName>
        <ecNumber evidence="15">2.7.11.1</ecNumber>
    </recommendedName>
</protein>
<dbReference type="PROSITE" id="PS50948">
    <property type="entry name" value="PAN"/>
    <property type="match status" value="1"/>
</dbReference>
<evidence type="ECO:0000256" key="15">
    <source>
        <dbReference type="PIRNR" id="PIRNR000641"/>
    </source>
</evidence>
<feature type="domain" description="Protein kinase" evidence="18">
    <location>
        <begin position="528"/>
        <end position="814"/>
    </location>
</feature>
<dbReference type="GO" id="GO:0005886">
    <property type="term" value="C:plasma membrane"/>
    <property type="evidence" value="ECO:0007669"/>
    <property type="project" value="UniProtKB-SubCell"/>
</dbReference>
<keyword evidence="12" id="KW-0325">Glycoprotein</keyword>
<comment type="similarity">
    <text evidence="15">Belongs to the protein kinase superfamily. Ser/Thr protein kinase family.</text>
</comment>
<dbReference type="PANTHER" id="PTHR27002">
    <property type="entry name" value="RECEPTOR-LIKE SERINE/THREONINE-PROTEIN KINASE SD1-8"/>
    <property type="match status" value="1"/>
</dbReference>
<dbReference type="SUPFAM" id="SSF56112">
    <property type="entry name" value="Protein kinase-like (PK-like)"/>
    <property type="match status" value="1"/>
</dbReference>
<dbReference type="CDD" id="cd01098">
    <property type="entry name" value="PAN_AP_plant"/>
    <property type="match status" value="1"/>
</dbReference>
<dbReference type="InterPro" id="IPR036426">
    <property type="entry name" value="Bulb-type_lectin_dom_sf"/>
</dbReference>
<dbReference type="PROSITE" id="PS00108">
    <property type="entry name" value="PROTEIN_KINASE_ST"/>
    <property type="match status" value="1"/>
</dbReference>
<evidence type="ECO:0000256" key="1">
    <source>
        <dbReference type="ARBA" id="ARBA00004251"/>
    </source>
</evidence>
<dbReference type="InterPro" id="IPR003609">
    <property type="entry name" value="Pan_app"/>
</dbReference>